<evidence type="ECO:0000256" key="5">
    <source>
        <dbReference type="ARBA" id="ARBA00022640"/>
    </source>
</evidence>
<dbReference type="InterPro" id="IPR045058">
    <property type="entry name" value="GIMA/IAN/Toc"/>
</dbReference>
<evidence type="ECO:0000313" key="18">
    <source>
        <dbReference type="EMBL" id="EXX78107.1"/>
    </source>
</evidence>
<dbReference type="PANTHER" id="PTHR10903">
    <property type="entry name" value="GTPASE, IMAP FAMILY MEMBER-RELATED"/>
    <property type="match status" value="1"/>
</dbReference>
<keyword evidence="7" id="KW-0479">Metal-binding</keyword>
<dbReference type="HOGENOM" id="CLU_067170_0_0_1"/>
<dbReference type="SUPFAM" id="SSF52540">
    <property type="entry name" value="P-loop containing nucleoside triphosphate hydrolases"/>
    <property type="match status" value="1"/>
</dbReference>
<keyword evidence="5" id="KW-0934">Plastid</keyword>
<keyword evidence="15" id="KW-0472">Membrane</keyword>
<sequence length="213" mass="24586">MGKEKINNLLIVGYTGSGKSTLANVLSGTDDFEEYSSQIFKKKEFIWKGTKYNVVDTNGIGKEITCEKIEEIIHLIPEGISQILFVIDGKFTTEGILGNFILESDIADYITIVRTKFSNFKNESACKKDREDLCKKSEKICKLCENIVYVDNPPTKIAVYDEDDEETIEINKKRRERSKKILLERLEKVCHKLKMWDNLRPVILQFLKTTNYI</sequence>
<dbReference type="Pfam" id="PF04548">
    <property type="entry name" value="AIG1"/>
    <property type="match status" value="1"/>
</dbReference>
<keyword evidence="8" id="KW-0547">Nucleotide-binding</keyword>
<evidence type="ECO:0000256" key="3">
    <source>
        <dbReference type="ARBA" id="ARBA00022448"/>
    </source>
</evidence>
<evidence type="ECO:0000256" key="7">
    <source>
        <dbReference type="ARBA" id="ARBA00022723"/>
    </source>
</evidence>
<comment type="cofactor">
    <cofactor evidence="1">
        <name>Mg(2+)</name>
        <dbReference type="ChEBI" id="CHEBI:18420"/>
    </cofactor>
</comment>
<evidence type="ECO:0000259" key="17">
    <source>
        <dbReference type="Pfam" id="PF04548"/>
    </source>
</evidence>
<keyword evidence="10" id="KW-1002">Plastid outer membrane</keyword>
<dbReference type="STRING" id="1432141.A0A015K8R0"/>
<evidence type="ECO:0000256" key="4">
    <source>
        <dbReference type="ARBA" id="ARBA00022528"/>
    </source>
</evidence>
<comment type="subcellular location">
    <subcellularLocation>
        <location evidence="2">Membrane</location>
        <topology evidence="2">Single-pass membrane protein</topology>
    </subcellularLocation>
    <subcellularLocation>
        <location evidence="16">Plastid</location>
        <location evidence="16">Chloroplast outer membrane</location>
    </subcellularLocation>
</comment>
<keyword evidence="4" id="KW-0150">Chloroplast</keyword>
<evidence type="ECO:0000256" key="6">
    <source>
        <dbReference type="ARBA" id="ARBA00022692"/>
    </source>
</evidence>
<dbReference type="GO" id="GO:0016020">
    <property type="term" value="C:membrane"/>
    <property type="evidence" value="ECO:0007669"/>
    <property type="project" value="UniProtKB-SubCell"/>
</dbReference>
<keyword evidence="3" id="KW-0813">Transport</keyword>
<dbReference type="GO" id="GO:0016787">
    <property type="term" value="F:hydrolase activity"/>
    <property type="evidence" value="ECO:0007669"/>
    <property type="project" value="UniProtKB-KW"/>
</dbReference>
<feature type="domain" description="AIG1-type G" evidence="17">
    <location>
        <begin position="8"/>
        <end position="124"/>
    </location>
</feature>
<keyword evidence="6" id="KW-0812">Transmembrane</keyword>
<keyword evidence="11" id="KW-0460">Magnesium</keyword>
<protein>
    <recommendedName>
        <fullName evidence="17">AIG1-type G domain-containing protein</fullName>
    </recommendedName>
</protein>
<evidence type="ECO:0000256" key="2">
    <source>
        <dbReference type="ARBA" id="ARBA00004167"/>
    </source>
</evidence>
<evidence type="ECO:0000256" key="15">
    <source>
        <dbReference type="ARBA" id="ARBA00023136"/>
    </source>
</evidence>
<dbReference type="Gene3D" id="3.40.50.300">
    <property type="entry name" value="P-loop containing nucleotide triphosphate hydrolases"/>
    <property type="match status" value="1"/>
</dbReference>
<proteinExistence type="predicted"/>
<gene>
    <name evidence="18" type="ORF">RirG_017940</name>
</gene>
<evidence type="ECO:0000256" key="10">
    <source>
        <dbReference type="ARBA" id="ARBA00022805"/>
    </source>
</evidence>
<dbReference type="Proteomes" id="UP000022910">
    <property type="component" value="Unassembled WGS sequence"/>
</dbReference>
<evidence type="ECO:0000256" key="12">
    <source>
        <dbReference type="ARBA" id="ARBA00022927"/>
    </source>
</evidence>
<dbReference type="PANTHER" id="PTHR10903:SF135">
    <property type="entry name" value="TRANSLOCASE OF CHLOROPLAST 120, CHLOROPLASTIC-RELATED"/>
    <property type="match status" value="1"/>
</dbReference>
<keyword evidence="19" id="KW-1185">Reference proteome</keyword>
<keyword evidence="9" id="KW-0378">Hydrolase</keyword>
<evidence type="ECO:0000256" key="1">
    <source>
        <dbReference type="ARBA" id="ARBA00001946"/>
    </source>
</evidence>
<keyword evidence="14" id="KW-0342">GTP-binding</keyword>
<evidence type="ECO:0000256" key="11">
    <source>
        <dbReference type="ARBA" id="ARBA00022842"/>
    </source>
</evidence>
<organism evidence="18 19">
    <name type="scientific">Rhizophagus irregularis (strain DAOM 197198w)</name>
    <name type="common">Glomus intraradices</name>
    <dbReference type="NCBI Taxonomy" id="1432141"/>
    <lineage>
        <taxon>Eukaryota</taxon>
        <taxon>Fungi</taxon>
        <taxon>Fungi incertae sedis</taxon>
        <taxon>Mucoromycota</taxon>
        <taxon>Glomeromycotina</taxon>
        <taxon>Glomeromycetes</taxon>
        <taxon>Glomerales</taxon>
        <taxon>Glomeraceae</taxon>
        <taxon>Rhizophagus</taxon>
    </lineage>
</organism>
<evidence type="ECO:0000256" key="9">
    <source>
        <dbReference type="ARBA" id="ARBA00022801"/>
    </source>
</evidence>
<evidence type="ECO:0000256" key="14">
    <source>
        <dbReference type="ARBA" id="ARBA00023134"/>
    </source>
</evidence>
<dbReference type="OrthoDB" id="8954335at2759"/>
<name>A0A015K8R0_RHIIW</name>
<dbReference type="GO" id="GO:0046872">
    <property type="term" value="F:metal ion binding"/>
    <property type="evidence" value="ECO:0007669"/>
    <property type="project" value="UniProtKB-KW"/>
</dbReference>
<evidence type="ECO:0000256" key="8">
    <source>
        <dbReference type="ARBA" id="ARBA00022741"/>
    </source>
</evidence>
<dbReference type="InterPro" id="IPR027417">
    <property type="entry name" value="P-loop_NTPase"/>
</dbReference>
<evidence type="ECO:0000256" key="16">
    <source>
        <dbReference type="ARBA" id="ARBA00024013"/>
    </source>
</evidence>
<dbReference type="AlphaFoldDB" id="A0A015K8R0"/>
<evidence type="ECO:0000313" key="19">
    <source>
        <dbReference type="Proteomes" id="UP000022910"/>
    </source>
</evidence>
<dbReference type="GO" id="GO:0015031">
    <property type="term" value="P:protein transport"/>
    <property type="evidence" value="ECO:0007669"/>
    <property type="project" value="UniProtKB-KW"/>
</dbReference>
<comment type="caution">
    <text evidence="18">The sequence shown here is derived from an EMBL/GenBank/DDBJ whole genome shotgun (WGS) entry which is preliminary data.</text>
</comment>
<dbReference type="EMBL" id="JEMT01009645">
    <property type="protein sequence ID" value="EXX78107.1"/>
    <property type="molecule type" value="Genomic_DNA"/>
</dbReference>
<dbReference type="InterPro" id="IPR006703">
    <property type="entry name" value="G_AIG1"/>
</dbReference>
<accession>A0A015K8R0</accession>
<keyword evidence="12" id="KW-0653">Protein transport</keyword>
<keyword evidence="13" id="KW-1133">Transmembrane helix</keyword>
<evidence type="ECO:0000256" key="13">
    <source>
        <dbReference type="ARBA" id="ARBA00022989"/>
    </source>
</evidence>
<dbReference type="GO" id="GO:0005525">
    <property type="term" value="F:GTP binding"/>
    <property type="evidence" value="ECO:0007669"/>
    <property type="project" value="UniProtKB-KW"/>
</dbReference>
<reference evidence="18 19" key="1">
    <citation type="submission" date="2014-02" db="EMBL/GenBank/DDBJ databases">
        <title>Single nucleus genome sequencing reveals high similarity among nuclei of an endomycorrhizal fungus.</title>
        <authorList>
            <person name="Lin K."/>
            <person name="Geurts R."/>
            <person name="Zhang Z."/>
            <person name="Limpens E."/>
            <person name="Saunders D.G."/>
            <person name="Mu D."/>
            <person name="Pang E."/>
            <person name="Cao H."/>
            <person name="Cha H."/>
            <person name="Lin T."/>
            <person name="Zhou Q."/>
            <person name="Shang Y."/>
            <person name="Li Y."/>
            <person name="Ivanov S."/>
            <person name="Sharma T."/>
            <person name="Velzen R.V."/>
            <person name="Ruijter N.D."/>
            <person name="Aanen D.K."/>
            <person name="Win J."/>
            <person name="Kamoun S."/>
            <person name="Bisseling T."/>
            <person name="Huang S."/>
        </authorList>
    </citation>
    <scope>NUCLEOTIDE SEQUENCE [LARGE SCALE GENOMIC DNA]</scope>
    <source>
        <strain evidence="19">DAOM197198w</strain>
    </source>
</reference>